<evidence type="ECO:0000313" key="1">
    <source>
        <dbReference type="EMBL" id="GIY89089.1"/>
    </source>
</evidence>
<gene>
    <name evidence="1" type="ORF">CEXT_509031</name>
</gene>
<evidence type="ECO:0000313" key="2">
    <source>
        <dbReference type="Proteomes" id="UP001054945"/>
    </source>
</evidence>
<organism evidence="1 2">
    <name type="scientific">Caerostris extrusa</name>
    <name type="common">Bark spider</name>
    <name type="synonym">Caerostris bankana</name>
    <dbReference type="NCBI Taxonomy" id="172846"/>
    <lineage>
        <taxon>Eukaryota</taxon>
        <taxon>Metazoa</taxon>
        <taxon>Ecdysozoa</taxon>
        <taxon>Arthropoda</taxon>
        <taxon>Chelicerata</taxon>
        <taxon>Arachnida</taxon>
        <taxon>Araneae</taxon>
        <taxon>Araneomorphae</taxon>
        <taxon>Entelegynae</taxon>
        <taxon>Araneoidea</taxon>
        <taxon>Araneidae</taxon>
        <taxon>Caerostris</taxon>
    </lineage>
</organism>
<dbReference type="EMBL" id="BPLR01017153">
    <property type="protein sequence ID" value="GIY89089.1"/>
    <property type="molecule type" value="Genomic_DNA"/>
</dbReference>
<name>A0AAV4X5M6_CAEEX</name>
<sequence>MCSLSLCLTGVRHHSMRYVFIDSVPHRCDITLCVMCSLSLCLTGVRHHSMRYVFIESVPHRCATSPMRYVFIESMPHRCADITYIRYVFIESMPHRNSPSLNFGRVPLPSRCLELGQRVPSIFLSISRSSSVKESSL</sequence>
<keyword evidence="2" id="KW-1185">Reference proteome</keyword>
<accession>A0AAV4X5M6</accession>
<dbReference type="Proteomes" id="UP001054945">
    <property type="component" value="Unassembled WGS sequence"/>
</dbReference>
<proteinExistence type="predicted"/>
<comment type="caution">
    <text evidence="1">The sequence shown here is derived from an EMBL/GenBank/DDBJ whole genome shotgun (WGS) entry which is preliminary data.</text>
</comment>
<protein>
    <submittedName>
        <fullName evidence="1">Uncharacterized protein</fullName>
    </submittedName>
</protein>
<dbReference type="AlphaFoldDB" id="A0AAV4X5M6"/>
<reference evidence="1 2" key="1">
    <citation type="submission" date="2021-06" db="EMBL/GenBank/DDBJ databases">
        <title>Caerostris extrusa draft genome.</title>
        <authorList>
            <person name="Kono N."/>
            <person name="Arakawa K."/>
        </authorList>
    </citation>
    <scope>NUCLEOTIDE SEQUENCE [LARGE SCALE GENOMIC DNA]</scope>
</reference>